<dbReference type="PROSITE" id="PS01022">
    <property type="entry name" value="PTR2_1"/>
    <property type="match status" value="1"/>
</dbReference>
<comment type="subcellular location">
    <subcellularLocation>
        <location evidence="1">Cell membrane</location>
        <topology evidence="1">Multi-pass membrane protein</topology>
    </subcellularLocation>
</comment>
<comment type="caution">
    <text evidence="9">The sequence shown here is derived from an EMBL/GenBank/DDBJ whole genome shotgun (WGS) entry which is preliminary data.</text>
</comment>
<sequence length="458" mass="50047">MVRRQTDSVWILTDIDLHTVVKNSGGRSTFFGHPRGLFLLSFVEMWERFSFYGMRALLVVYMTASVLPDASGHVHGFSILTLFVSTSDPVRSSSLLYGFYSGLVYLTPIFGGLLADRILGKRVTIILGGILIAAGHMLLTVKPWFLLALLLIVVGTGGLKGNIAAQVGDLYALDDSRRERGFSIYYLAINIGAAVSPLVCMVLVQHWGWEIAFDATTVGMFIGLVTYMLGSYALPAANSVGIEKTVEAKSSSKNSFFILFFIAVSAIFLWVSYEQQANALVRWTSVSSNDIGMAWLQAIPPLIVLVGTPILTHLWSKQARHGNEPDALKKLLIGACIITAAQSFLVVIAGVLPATAPASWIMALYLMVWEIGDLFFCPAALGLFSRLAPRGFEGLTMALWYVTFFFGNLASGWIGTLWGTFSPVTYWLMIASCTALGVLGITMLRKSSFLMRNSLLLS</sequence>
<feature type="transmembrane region" description="Helical" evidence="8">
    <location>
        <begin position="58"/>
        <end position="83"/>
    </location>
</feature>
<evidence type="ECO:0000256" key="7">
    <source>
        <dbReference type="ARBA" id="ARBA00023136"/>
    </source>
</evidence>
<feature type="transmembrane region" description="Helical" evidence="8">
    <location>
        <begin position="145"/>
        <end position="163"/>
    </location>
</feature>
<keyword evidence="4 8" id="KW-0812">Transmembrane</keyword>
<evidence type="ECO:0000256" key="4">
    <source>
        <dbReference type="ARBA" id="ARBA00022692"/>
    </source>
</evidence>
<feature type="transmembrane region" description="Helical" evidence="8">
    <location>
        <begin position="360"/>
        <end position="385"/>
    </location>
</feature>
<keyword evidence="7 8" id="KW-0472">Membrane</keyword>
<accession>A0ABX0K4I9</accession>
<dbReference type="Pfam" id="PF00854">
    <property type="entry name" value="PTR2"/>
    <property type="match status" value="2"/>
</dbReference>
<keyword evidence="2" id="KW-0813">Transport</keyword>
<dbReference type="InterPro" id="IPR018456">
    <property type="entry name" value="PTR2_symporter_CS"/>
</dbReference>
<feature type="transmembrane region" description="Helical" evidence="8">
    <location>
        <begin position="211"/>
        <end position="234"/>
    </location>
</feature>
<dbReference type="PANTHER" id="PTHR23517:SF15">
    <property type="entry name" value="PROTON-DEPENDENT OLIGOPEPTIDE FAMILY TRANSPORT PROTEIN"/>
    <property type="match status" value="1"/>
</dbReference>
<gene>
    <name evidence="9" type="ORF">GOB81_15740</name>
</gene>
<dbReference type="SUPFAM" id="SSF103473">
    <property type="entry name" value="MFS general substrate transporter"/>
    <property type="match status" value="1"/>
</dbReference>
<dbReference type="InterPro" id="IPR050171">
    <property type="entry name" value="MFS_Transporters"/>
</dbReference>
<organism evidence="9 10">
    <name type="scientific">Acetobacter conturbans</name>
    <dbReference type="NCBI Taxonomy" id="1737472"/>
    <lineage>
        <taxon>Bacteria</taxon>
        <taxon>Pseudomonadati</taxon>
        <taxon>Pseudomonadota</taxon>
        <taxon>Alphaproteobacteria</taxon>
        <taxon>Acetobacterales</taxon>
        <taxon>Acetobacteraceae</taxon>
        <taxon>Acetobacter</taxon>
    </lineage>
</organism>
<proteinExistence type="predicted"/>
<evidence type="ECO:0000256" key="8">
    <source>
        <dbReference type="SAM" id="Phobius"/>
    </source>
</evidence>
<feature type="transmembrane region" description="Helical" evidence="8">
    <location>
        <begin position="331"/>
        <end position="354"/>
    </location>
</feature>
<feature type="transmembrane region" description="Helical" evidence="8">
    <location>
        <begin position="255"/>
        <end position="273"/>
    </location>
</feature>
<evidence type="ECO:0000313" key="10">
    <source>
        <dbReference type="Proteomes" id="UP000631653"/>
    </source>
</evidence>
<evidence type="ECO:0000256" key="2">
    <source>
        <dbReference type="ARBA" id="ARBA00022448"/>
    </source>
</evidence>
<evidence type="ECO:0000256" key="5">
    <source>
        <dbReference type="ARBA" id="ARBA00022856"/>
    </source>
</evidence>
<feature type="transmembrane region" description="Helical" evidence="8">
    <location>
        <begin position="397"/>
        <end position="418"/>
    </location>
</feature>
<dbReference type="EMBL" id="WOSY01000027">
    <property type="protein sequence ID" value="NHN90049.1"/>
    <property type="molecule type" value="Genomic_DNA"/>
</dbReference>
<dbReference type="PANTHER" id="PTHR23517">
    <property type="entry name" value="RESISTANCE PROTEIN MDTM, PUTATIVE-RELATED-RELATED"/>
    <property type="match status" value="1"/>
</dbReference>
<evidence type="ECO:0000256" key="3">
    <source>
        <dbReference type="ARBA" id="ARBA00022475"/>
    </source>
</evidence>
<evidence type="ECO:0000256" key="1">
    <source>
        <dbReference type="ARBA" id="ARBA00004651"/>
    </source>
</evidence>
<dbReference type="InterPro" id="IPR000109">
    <property type="entry name" value="POT_fam"/>
</dbReference>
<reference evidence="9 10" key="1">
    <citation type="journal article" date="2020" name="Int. J. Syst. Evol. Microbiol.">
        <title>Novel acetic acid bacteria from cider fermentations: Acetobacter conturbans sp. nov. and Acetobacter fallax sp. nov.</title>
        <authorList>
            <person name="Sombolestani A.S."/>
            <person name="Cleenwerck I."/>
            <person name="Cnockaert M."/>
            <person name="Borremans W."/>
            <person name="Wieme A.D."/>
            <person name="De Vuyst L."/>
            <person name="Vandamme P."/>
        </authorList>
    </citation>
    <scope>NUCLEOTIDE SEQUENCE [LARGE SCALE GENOMIC DNA]</scope>
    <source>
        <strain evidence="9 10">LMG 1627</strain>
    </source>
</reference>
<dbReference type="CDD" id="cd17346">
    <property type="entry name" value="MFS_DtpA_like"/>
    <property type="match status" value="1"/>
</dbReference>
<dbReference type="Gene3D" id="1.20.1250.20">
    <property type="entry name" value="MFS general substrate transporter like domains"/>
    <property type="match status" value="2"/>
</dbReference>
<keyword evidence="6 8" id="KW-1133">Transmembrane helix</keyword>
<name>A0ABX0K4I9_9PROT</name>
<keyword evidence="5" id="KW-0571">Peptide transport</keyword>
<feature type="transmembrane region" description="Helical" evidence="8">
    <location>
        <begin position="293"/>
        <end position="311"/>
    </location>
</feature>
<dbReference type="Proteomes" id="UP000631653">
    <property type="component" value="Unassembled WGS sequence"/>
</dbReference>
<evidence type="ECO:0000313" key="9">
    <source>
        <dbReference type="EMBL" id="NHN90049.1"/>
    </source>
</evidence>
<feature type="transmembrane region" description="Helical" evidence="8">
    <location>
        <begin position="184"/>
        <end position="205"/>
    </location>
</feature>
<feature type="transmembrane region" description="Helical" evidence="8">
    <location>
        <begin position="95"/>
        <end position="115"/>
    </location>
</feature>
<dbReference type="InterPro" id="IPR005279">
    <property type="entry name" value="Dipep/tripep_permease"/>
</dbReference>
<feature type="transmembrane region" description="Helical" evidence="8">
    <location>
        <begin position="122"/>
        <end position="139"/>
    </location>
</feature>
<keyword evidence="10" id="KW-1185">Reference proteome</keyword>
<dbReference type="InterPro" id="IPR036259">
    <property type="entry name" value="MFS_trans_sf"/>
</dbReference>
<feature type="transmembrane region" description="Helical" evidence="8">
    <location>
        <begin position="424"/>
        <end position="444"/>
    </location>
</feature>
<dbReference type="NCBIfam" id="TIGR00924">
    <property type="entry name" value="yjdL_sub1_fam"/>
    <property type="match status" value="1"/>
</dbReference>
<protein>
    <submittedName>
        <fullName evidence="9">MFS transporter</fullName>
    </submittedName>
</protein>
<keyword evidence="5" id="KW-0653">Protein transport</keyword>
<keyword evidence="3" id="KW-1003">Cell membrane</keyword>
<evidence type="ECO:0000256" key="6">
    <source>
        <dbReference type="ARBA" id="ARBA00022989"/>
    </source>
</evidence>